<feature type="transmembrane region" description="Helical" evidence="9">
    <location>
        <begin position="144"/>
        <end position="164"/>
    </location>
</feature>
<feature type="transmembrane region" description="Helical" evidence="9">
    <location>
        <begin position="6"/>
        <end position="25"/>
    </location>
</feature>
<evidence type="ECO:0000256" key="9">
    <source>
        <dbReference type="SAM" id="Phobius"/>
    </source>
</evidence>
<evidence type="ECO:0000256" key="8">
    <source>
        <dbReference type="RuleBase" id="RU000473"/>
    </source>
</evidence>
<organism evidence="10">
    <name type="scientific">Physella acuta</name>
    <name type="common">Acute bladder snail</name>
    <name type="synonym">Physa acuta</name>
    <dbReference type="NCBI Taxonomy" id="109671"/>
    <lineage>
        <taxon>Eukaryota</taxon>
        <taxon>Metazoa</taxon>
        <taxon>Spiralia</taxon>
        <taxon>Lophotrochozoa</taxon>
        <taxon>Mollusca</taxon>
        <taxon>Gastropoda</taxon>
        <taxon>Heterobranchia</taxon>
        <taxon>Euthyneura</taxon>
        <taxon>Panpulmonata</taxon>
        <taxon>Hygrophila</taxon>
        <taxon>Lymnaeoidea</taxon>
        <taxon>Physidae</taxon>
        <taxon>Physella</taxon>
    </lineage>
</organism>
<keyword evidence="5 9" id="KW-1133">Transmembrane helix</keyword>
<dbReference type="PROSITE" id="PS00668">
    <property type="entry name" value="COMPLEX1_ND1_2"/>
    <property type="match status" value="1"/>
</dbReference>
<proteinExistence type="inferred from homology"/>
<keyword evidence="7" id="KW-0520">NAD</keyword>
<dbReference type="AlphaFoldDB" id="V9IPM0"/>
<dbReference type="EC" id="7.1.1.2" evidence="8"/>
<evidence type="ECO:0000256" key="6">
    <source>
        <dbReference type="ARBA" id="ARBA00023136"/>
    </source>
</evidence>
<dbReference type="InterPro" id="IPR001694">
    <property type="entry name" value="NADH_UbQ_OxRdtase_su1/FPO"/>
</dbReference>
<feature type="transmembrane region" description="Helical" evidence="9">
    <location>
        <begin position="244"/>
        <end position="265"/>
    </location>
</feature>
<evidence type="ECO:0000256" key="5">
    <source>
        <dbReference type="ARBA" id="ARBA00022989"/>
    </source>
</evidence>
<evidence type="ECO:0000256" key="1">
    <source>
        <dbReference type="ARBA" id="ARBA00004141"/>
    </source>
</evidence>
<dbReference type="PANTHER" id="PTHR11432:SF3">
    <property type="entry name" value="NADH-UBIQUINONE OXIDOREDUCTASE CHAIN 1"/>
    <property type="match status" value="1"/>
</dbReference>
<dbReference type="PROSITE" id="PS00667">
    <property type="entry name" value="COMPLEX1_ND1_1"/>
    <property type="match status" value="1"/>
</dbReference>
<dbReference type="GO" id="GO:0008137">
    <property type="term" value="F:NADH dehydrogenase (ubiquinone) activity"/>
    <property type="evidence" value="ECO:0007669"/>
    <property type="project" value="UniProtKB-EC"/>
</dbReference>
<dbReference type="EMBL" id="JQ390525">
    <property type="protein sequence ID" value="AFE62764.1"/>
    <property type="molecule type" value="Genomic_DNA"/>
</dbReference>
<evidence type="ECO:0000256" key="4">
    <source>
        <dbReference type="ARBA" id="ARBA00022692"/>
    </source>
</evidence>
<reference evidence="10" key="1">
    <citation type="journal article" date="2014" name="J. Molluscan Stud.">
        <title>Physella acuta: atypical mitochondrial gene order among panpulmonates (Gastropoda).</title>
        <authorList>
            <person name="Nolan J.R."/>
            <person name="Bergthorsson U."/>
            <person name="Adema C.M."/>
        </authorList>
    </citation>
    <scope>NUCLEOTIDE SEQUENCE</scope>
    <source>
        <strain evidence="10">A</strain>
    </source>
</reference>
<evidence type="ECO:0000256" key="2">
    <source>
        <dbReference type="ARBA" id="ARBA00010535"/>
    </source>
</evidence>
<feature type="transmembrane region" description="Helical" evidence="9">
    <location>
        <begin position="102"/>
        <end position="123"/>
    </location>
</feature>
<accession>V9IPM0</accession>
<feature type="transmembrane region" description="Helical" evidence="9">
    <location>
        <begin position="70"/>
        <end position="90"/>
    </location>
</feature>
<dbReference type="GeneID" id="18129207"/>
<dbReference type="Pfam" id="PF00146">
    <property type="entry name" value="NADHdh"/>
    <property type="match status" value="1"/>
</dbReference>
<dbReference type="CTD" id="4535"/>
<keyword evidence="8" id="KW-0830">Ubiquinone</keyword>
<dbReference type="InterPro" id="IPR018086">
    <property type="entry name" value="NADH_UbQ_OxRdtase_su1_CS"/>
</dbReference>
<dbReference type="GO" id="GO:0005743">
    <property type="term" value="C:mitochondrial inner membrane"/>
    <property type="evidence" value="ECO:0007669"/>
    <property type="project" value="UniProtKB-SubCell"/>
</dbReference>
<dbReference type="HAMAP" id="MF_01350">
    <property type="entry name" value="NDH1_NuoH"/>
    <property type="match status" value="1"/>
</dbReference>
<dbReference type="RefSeq" id="YP_008994233.1">
    <property type="nucleotide sequence ID" value="NC_023253.1"/>
</dbReference>
<dbReference type="GO" id="GO:0009060">
    <property type="term" value="P:aerobic respiration"/>
    <property type="evidence" value="ECO:0007669"/>
    <property type="project" value="TreeGrafter"/>
</dbReference>
<protein>
    <recommendedName>
        <fullName evidence="3 8">NADH-ubiquinone oxidoreductase chain 1</fullName>
        <ecNumber evidence="8">7.1.1.2</ecNumber>
    </recommendedName>
</protein>
<dbReference type="PANTHER" id="PTHR11432">
    <property type="entry name" value="NADH DEHYDROGENASE SUBUNIT 1"/>
    <property type="match status" value="1"/>
</dbReference>
<name>V9IPM0_PHYAT</name>
<dbReference type="OrthoDB" id="6281863at2759"/>
<comment type="subcellular location">
    <subcellularLocation>
        <location evidence="1">Membrane</location>
        <topology evidence="1">Multi-pass membrane protein</topology>
    </subcellularLocation>
    <subcellularLocation>
        <location evidence="7">Mitochondrion inner membrane</location>
        <topology evidence="7">Multi-pass membrane protein</topology>
    </subcellularLocation>
</comment>
<evidence type="ECO:0000256" key="3">
    <source>
        <dbReference type="ARBA" id="ARBA00021009"/>
    </source>
</evidence>
<gene>
    <name evidence="10" type="primary">ND1</name>
</gene>
<sequence length="301" mass="33742">MTLLILSNLLTCLCILLGVAFYTLLERKVLSYIQIRKGPKMIGVMGLLQPISDAVKLFTKEMLLPHKTNYMMYWVSPMVAFSLAMMFWIMYPMTNGTSTLNLSMVIFLVLSSLNVFGIMMSGWASNSKYAFLGAMRAMAQTISYEVSFVFIVLFVTFLSSSLSIEEVNTGFGYLLLFFPLLMIFISSIMAETNRAPFDFAEGESELVSGFNVEYGGGGFVLLFLAEYSNILFMSVLASSMCFGVSQMSMISTSAQFTMMSLLFLLARGAYPRLRYDLLMSLCWKCYLPVSMCIIIMIGPMI</sequence>
<feature type="transmembrane region" description="Helical" evidence="9">
    <location>
        <begin position="277"/>
        <end position="298"/>
    </location>
</feature>
<evidence type="ECO:0000313" key="10">
    <source>
        <dbReference type="EMBL" id="AFE62764.1"/>
    </source>
</evidence>
<feature type="transmembrane region" description="Helical" evidence="9">
    <location>
        <begin position="170"/>
        <end position="190"/>
    </location>
</feature>
<keyword evidence="4 7" id="KW-0812">Transmembrane</keyword>
<comment type="similarity">
    <text evidence="2 7">Belongs to the complex I subunit 1 family.</text>
</comment>
<keyword evidence="8 10" id="KW-0496">Mitochondrion</keyword>
<keyword evidence="6 9" id="KW-0472">Membrane</keyword>
<dbReference type="GO" id="GO:0003954">
    <property type="term" value="F:NADH dehydrogenase activity"/>
    <property type="evidence" value="ECO:0007669"/>
    <property type="project" value="TreeGrafter"/>
</dbReference>
<evidence type="ECO:0000256" key="7">
    <source>
        <dbReference type="RuleBase" id="RU000471"/>
    </source>
</evidence>
<geneLocation type="mitochondrion" evidence="10"/>
<comment type="catalytic activity">
    <reaction evidence="8">
        <text>a ubiquinone + NADH + 5 H(+)(in) = a ubiquinol + NAD(+) + 4 H(+)(out)</text>
        <dbReference type="Rhea" id="RHEA:29091"/>
        <dbReference type="Rhea" id="RHEA-COMP:9565"/>
        <dbReference type="Rhea" id="RHEA-COMP:9566"/>
        <dbReference type="ChEBI" id="CHEBI:15378"/>
        <dbReference type="ChEBI" id="CHEBI:16389"/>
        <dbReference type="ChEBI" id="CHEBI:17976"/>
        <dbReference type="ChEBI" id="CHEBI:57540"/>
        <dbReference type="ChEBI" id="CHEBI:57945"/>
        <dbReference type="EC" id="7.1.1.2"/>
    </reaction>
</comment>